<reference evidence="3 5" key="1">
    <citation type="submission" date="2020-06" db="EMBL/GenBank/DDBJ databases">
        <title>Anoxygenic phototrophic Chloroflexota member uses a Type I reaction center.</title>
        <authorList>
            <person name="Tsuji J.M."/>
            <person name="Shaw N.A."/>
            <person name="Nagashima S."/>
            <person name="Venkiteswaran J."/>
            <person name="Schiff S.L."/>
            <person name="Hanada S."/>
            <person name="Tank M."/>
            <person name="Neufeld J.D."/>
        </authorList>
    </citation>
    <scope>NUCLEOTIDE SEQUENCE [LARGE SCALE GENOMIC DNA]</scope>
    <source>
        <strain evidence="3">L227-S17</strain>
    </source>
</reference>
<dbReference type="InterPro" id="IPR011006">
    <property type="entry name" value="CheY-like_superfamily"/>
</dbReference>
<sequence length="137" mass="15181">MEPLSSRTQPTAYKVLVMDDESAVRNLLKRALTKLGYKVLQAVDGKQTLKIYKEEQLSDEPVAVVIMDLTIPDGMGGEEAIKKLLEIDPEAKAIVSSGYSTSAVMSNFYEHGFKGVLSKPYTLTELKQTLERVLNTN</sequence>
<keyword evidence="6" id="KW-1185">Reference proteome</keyword>
<dbReference type="InterPro" id="IPR001789">
    <property type="entry name" value="Sig_transdc_resp-reg_receiver"/>
</dbReference>
<dbReference type="AlphaFoldDB" id="A0A8T7M0D8"/>
<feature type="domain" description="Response regulatory" evidence="2">
    <location>
        <begin position="14"/>
        <end position="134"/>
    </location>
</feature>
<proteinExistence type="predicted"/>
<dbReference type="PROSITE" id="PS50110">
    <property type="entry name" value="RESPONSE_REGULATORY"/>
    <property type="match status" value="1"/>
</dbReference>
<dbReference type="PANTHER" id="PTHR43228:SF1">
    <property type="entry name" value="TWO-COMPONENT RESPONSE REGULATOR ARR22"/>
    <property type="match status" value="1"/>
</dbReference>
<reference evidence="4" key="2">
    <citation type="journal article" date="2024" name="Nature">
        <title>Anoxygenic phototroph of the Chloroflexota uses a type I reaction centre.</title>
        <authorList>
            <person name="Tsuji J.M."/>
            <person name="Shaw N.A."/>
            <person name="Nagashima S."/>
            <person name="Venkiteswaran J.J."/>
            <person name="Schiff S.L."/>
            <person name="Watanabe T."/>
            <person name="Fukui M."/>
            <person name="Hanada S."/>
            <person name="Tank M."/>
            <person name="Neufeld J.D."/>
        </authorList>
    </citation>
    <scope>NUCLEOTIDE SEQUENCE</scope>
    <source>
        <strain evidence="4">L227-S17</strain>
    </source>
</reference>
<dbReference type="Pfam" id="PF00072">
    <property type="entry name" value="Response_reg"/>
    <property type="match status" value="1"/>
</dbReference>
<evidence type="ECO:0000313" key="3">
    <source>
        <dbReference type="EMBL" id="NWJ45369.1"/>
    </source>
</evidence>
<evidence type="ECO:0000313" key="5">
    <source>
        <dbReference type="Proteomes" id="UP000521676"/>
    </source>
</evidence>
<feature type="modified residue" description="4-aspartylphosphate" evidence="1">
    <location>
        <position position="68"/>
    </location>
</feature>
<dbReference type="PANTHER" id="PTHR43228">
    <property type="entry name" value="TWO-COMPONENT RESPONSE REGULATOR"/>
    <property type="match status" value="1"/>
</dbReference>
<dbReference type="SUPFAM" id="SSF52172">
    <property type="entry name" value="CheY-like"/>
    <property type="match status" value="1"/>
</dbReference>
<dbReference type="Proteomes" id="UP000521676">
    <property type="component" value="Unassembled WGS sequence"/>
</dbReference>
<dbReference type="SMART" id="SM00448">
    <property type="entry name" value="REC"/>
    <property type="match status" value="1"/>
</dbReference>
<dbReference type="InterPro" id="IPR052048">
    <property type="entry name" value="ST_Response_Regulator"/>
</dbReference>
<dbReference type="Proteomes" id="UP001431572">
    <property type="component" value="Chromosome 1"/>
</dbReference>
<gene>
    <name evidence="3" type="ORF">HXX08_05765</name>
    <name evidence="4" type="ORF">OZ401_000500</name>
</gene>
<organism evidence="3 5">
    <name type="scientific">Candidatus Chlorohelix allophototropha</name>
    <dbReference type="NCBI Taxonomy" id="3003348"/>
    <lineage>
        <taxon>Bacteria</taxon>
        <taxon>Bacillati</taxon>
        <taxon>Chloroflexota</taxon>
        <taxon>Chloroflexia</taxon>
        <taxon>Candidatus Chloroheliales</taxon>
        <taxon>Candidatus Chloroheliaceae</taxon>
        <taxon>Candidatus Chlorohelix</taxon>
    </lineage>
</organism>
<dbReference type="EMBL" id="CP128399">
    <property type="protein sequence ID" value="WJW67241.1"/>
    <property type="molecule type" value="Genomic_DNA"/>
</dbReference>
<evidence type="ECO:0000259" key="2">
    <source>
        <dbReference type="PROSITE" id="PS50110"/>
    </source>
</evidence>
<dbReference type="EMBL" id="JACATZ010000001">
    <property type="protein sequence ID" value="NWJ45369.1"/>
    <property type="molecule type" value="Genomic_DNA"/>
</dbReference>
<dbReference type="GO" id="GO:0000160">
    <property type="term" value="P:phosphorelay signal transduction system"/>
    <property type="evidence" value="ECO:0007669"/>
    <property type="project" value="InterPro"/>
</dbReference>
<evidence type="ECO:0000313" key="4">
    <source>
        <dbReference type="EMBL" id="WJW67241.1"/>
    </source>
</evidence>
<accession>A0A8T7M0D8</accession>
<dbReference type="Gene3D" id="3.40.50.2300">
    <property type="match status" value="1"/>
</dbReference>
<evidence type="ECO:0000313" key="6">
    <source>
        <dbReference type="Proteomes" id="UP001431572"/>
    </source>
</evidence>
<evidence type="ECO:0000256" key="1">
    <source>
        <dbReference type="PROSITE-ProRule" id="PRU00169"/>
    </source>
</evidence>
<protein>
    <submittedName>
        <fullName evidence="3">Response regulator</fullName>
    </submittedName>
</protein>
<dbReference type="RefSeq" id="WP_341469140.1">
    <property type="nucleotide sequence ID" value="NZ_CP128399.1"/>
</dbReference>
<keyword evidence="1" id="KW-0597">Phosphoprotein</keyword>
<name>A0A8T7M0D8_9CHLR</name>